<dbReference type="EMBL" id="PGTY01000001">
    <property type="protein sequence ID" value="PJI93160.1"/>
    <property type="molecule type" value="Genomic_DNA"/>
</dbReference>
<dbReference type="RefSeq" id="WP_100367891.1">
    <property type="nucleotide sequence ID" value="NZ_PGTY01000001.1"/>
</dbReference>
<accession>A0A2M8WQF1</accession>
<comment type="caution">
    <text evidence="2">The sequence shown here is derived from an EMBL/GenBank/DDBJ whole genome shotgun (WGS) entry which is preliminary data.</text>
</comment>
<keyword evidence="1" id="KW-0732">Signal</keyword>
<dbReference type="OrthoDB" id="7864602at2"/>
<name>A0A2M8WQF1_9RHOB</name>
<feature type="chain" id="PRO_5014702327" evidence="1">
    <location>
        <begin position="19"/>
        <end position="171"/>
    </location>
</feature>
<organism evidence="2 3">
    <name type="scientific">Yoonia maricola</name>
    <dbReference type="NCBI Taxonomy" id="420999"/>
    <lineage>
        <taxon>Bacteria</taxon>
        <taxon>Pseudomonadati</taxon>
        <taxon>Pseudomonadota</taxon>
        <taxon>Alphaproteobacteria</taxon>
        <taxon>Rhodobacterales</taxon>
        <taxon>Paracoccaceae</taxon>
        <taxon>Yoonia</taxon>
    </lineage>
</organism>
<keyword evidence="3" id="KW-1185">Reference proteome</keyword>
<gene>
    <name evidence="2" type="ORF">BC777_2030</name>
</gene>
<sequence>MKPFCIAAAILAATPVAALDRCLIGQWSADIDDLATLLSNSGMPGTATALGGSATLEVYDDGRMATDINDLALEVAVEGIPPTQMTMAGFNEGTIEADDGAFLIVIDSFSMVSEAIVLGERMTIPLDETTAPLGSALGDYTCSADEVLFEADSGDDGVVRMPRRWTRIADG</sequence>
<evidence type="ECO:0000256" key="1">
    <source>
        <dbReference type="SAM" id="SignalP"/>
    </source>
</evidence>
<feature type="signal peptide" evidence="1">
    <location>
        <begin position="1"/>
        <end position="18"/>
    </location>
</feature>
<dbReference type="Proteomes" id="UP000228531">
    <property type="component" value="Unassembled WGS sequence"/>
</dbReference>
<dbReference type="AlphaFoldDB" id="A0A2M8WQF1"/>
<protein>
    <submittedName>
        <fullName evidence="2">Uncharacterized protein</fullName>
    </submittedName>
</protein>
<reference evidence="2 3" key="1">
    <citation type="submission" date="2017-11" db="EMBL/GenBank/DDBJ databases">
        <title>Genomic Encyclopedia of Archaeal and Bacterial Type Strains, Phase II (KMG-II): From Individual Species to Whole Genera.</title>
        <authorList>
            <person name="Goeker M."/>
        </authorList>
    </citation>
    <scope>NUCLEOTIDE SEQUENCE [LARGE SCALE GENOMIC DNA]</scope>
    <source>
        <strain evidence="2 3">DSM 29128</strain>
    </source>
</reference>
<evidence type="ECO:0000313" key="2">
    <source>
        <dbReference type="EMBL" id="PJI93160.1"/>
    </source>
</evidence>
<evidence type="ECO:0000313" key="3">
    <source>
        <dbReference type="Proteomes" id="UP000228531"/>
    </source>
</evidence>
<proteinExistence type="predicted"/>